<dbReference type="PANTHER" id="PTHR43179:SF12">
    <property type="entry name" value="GALACTOFURANOSYLTRANSFERASE GLFT2"/>
    <property type="match status" value="1"/>
</dbReference>
<protein>
    <submittedName>
        <fullName evidence="6">Glycosyltransferase</fullName>
    </submittedName>
</protein>
<evidence type="ECO:0000259" key="5">
    <source>
        <dbReference type="Pfam" id="PF00535"/>
    </source>
</evidence>
<dbReference type="PANTHER" id="PTHR43179">
    <property type="entry name" value="RHAMNOSYLTRANSFERASE WBBL"/>
    <property type="match status" value="1"/>
</dbReference>
<dbReference type="SUPFAM" id="SSF53448">
    <property type="entry name" value="Nucleotide-diphospho-sugar transferases"/>
    <property type="match status" value="1"/>
</dbReference>
<keyword evidence="2" id="KW-0328">Glycosyltransferase</keyword>
<dbReference type="Gene3D" id="3.90.550.10">
    <property type="entry name" value="Spore Coat Polysaccharide Biosynthesis Protein SpsA, Chain A"/>
    <property type="match status" value="1"/>
</dbReference>
<evidence type="ECO:0000256" key="3">
    <source>
        <dbReference type="ARBA" id="ARBA00022679"/>
    </source>
</evidence>
<reference evidence="6" key="2">
    <citation type="submission" date="2016-06" db="EMBL/GenBank/DDBJ databases">
        <title>Towards a vaccine: An investigation of Klebsiella pneumoniae surface antigens.</title>
        <authorList>
            <person name="Follador R."/>
            <person name="Heinz E."/>
            <person name="Wyres K.L."/>
            <person name="Ellington M.J."/>
            <person name="Kowarik M."/>
            <person name="Holt K.E."/>
            <person name="Thomson N.R."/>
        </authorList>
    </citation>
    <scope>NUCLEOTIDE SEQUENCE</scope>
    <source>
        <strain evidence="6">175</strain>
    </source>
</reference>
<reference evidence="6" key="1">
    <citation type="submission" date="2016-02" db="EMBL/GenBank/DDBJ databases">
        <authorList>
            <person name="Wen L."/>
            <person name="He K."/>
            <person name="Yang H."/>
        </authorList>
    </citation>
    <scope>NUCLEOTIDE SEQUENCE</scope>
    <source>
        <strain evidence="6">175</strain>
    </source>
</reference>
<feature type="transmembrane region" description="Helical" evidence="4">
    <location>
        <begin position="281"/>
        <end position="297"/>
    </location>
</feature>
<dbReference type="AlphaFoldDB" id="A0A193SEA0"/>
<dbReference type="EMBL" id="LT174578">
    <property type="protein sequence ID" value="CZQ24903.1"/>
    <property type="molecule type" value="Genomic_DNA"/>
</dbReference>
<accession>A0A193SEA0</accession>
<evidence type="ECO:0000256" key="2">
    <source>
        <dbReference type="ARBA" id="ARBA00022676"/>
    </source>
</evidence>
<gene>
    <name evidence="6" type="primary">wbbL</name>
</gene>
<organism evidence="6">
    <name type="scientific">Klebsiella pneumoniae</name>
    <dbReference type="NCBI Taxonomy" id="573"/>
    <lineage>
        <taxon>Bacteria</taxon>
        <taxon>Pseudomonadati</taxon>
        <taxon>Pseudomonadota</taxon>
        <taxon>Gammaproteobacteria</taxon>
        <taxon>Enterobacterales</taxon>
        <taxon>Enterobacteriaceae</taxon>
        <taxon>Klebsiella/Raoultella group</taxon>
        <taxon>Klebsiella</taxon>
        <taxon>Klebsiella pneumoniae complex</taxon>
    </lineage>
</organism>
<proteinExistence type="inferred from homology"/>
<dbReference type="Pfam" id="PF00535">
    <property type="entry name" value="Glycos_transf_2"/>
    <property type="match status" value="1"/>
</dbReference>
<name>A0A193SEA0_KLEPN</name>
<sequence length="321" mass="36876">MIYIIVLNWNGISDTISCLESLFKLNYKNTKIVVCDNGSTDNSIEKIDKWYTSVNIKKNLEYANIDILNVNNYSTLENTPGLYIIDIGKNLGYAGGNNVGIKFALNQQDMDSVWILNNDTIVNENSLSLMRATLENDQNIGVCGSRLVYFDDREKLQGLGGLFNPVLCTSKHYKAYERADKIFDNENVSSNIDYVIGASMLIKRAVLESIGGLCEDYFLYYEEIDYCIRAKKLGYKVFVCTESVVYHKEGASTKKNQKGILADYYSVRNRLLISKKFYPKYYALVYLSIWLVLLNRVRRKEFHKAKNVLKILTFRKICNEN</sequence>
<comment type="similarity">
    <text evidence="1">Belongs to the glycosyltransferase 2 family.</text>
</comment>
<dbReference type="InterPro" id="IPR001173">
    <property type="entry name" value="Glyco_trans_2-like"/>
</dbReference>
<evidence type="ECO:0000313" key="6">
    <source>
        <dbReference type="EMBL" id="CZQ24903.1"/>
    </source>
</evidence>
<evidence type="ECO:0000256" key="1">
    <source>
        <dbReference type="ARBA" id="ARBA00006739"/>
    </source>
</evidence>
<dbReference type="CDD" id="cd04186">
    <property type="entry name" value="GT_2_like_c"/>
    <property type="match status" value="1"/>
</dbReference>
<keyword evidence="4" id="KW-0812">Transmembrane</keyword>
<evidence type="ECO:0000256" key="4">
    <source>
        <dbReference type="SAM" id="Phobius"/>
    </source>
</evidence>
<keyword evidence="3 6" id="KW-0808">Transferase</keyword>
<dbReference type="GO" id="GO:0016757">
    <property type="term" value="F:glycosyltransferase activity"/>
    <property type="evidence" value="ECO:0007669"/>
    <property type="project" value="UniProtKB-KW"/>
</dbReference>
<keyword evidence="4" id="KW-0472">Membrane</keyword>
<feature type="domain" description="Glycosyltransferase 2-like" evidence="5">
    <location>
        <begin position="4"/>
        <end position="209"/>
    </location>
</feature>
<dbReference type="RefSeq" id="WP_109042629.1">
    <property type="nucleotide sequence ID" value="NZ_BFEK01000141.1"/>
</dbReference>
<dbReference type="InterPro" id="IPR029044">
    <property type="entry name" value="Nucleotide-diphossugar_trans"/>
</dbReference>
<keyword evidence="4" id="KW-1133">Transmembrane helix</keyword>